<evidence type="ECO:0000313" key="1">
    <source>
        <dbReference type="EMBL" id="SVE34089.1"/>
    </source>
</evidence>
<protein>
    <submittedName>
        <fullName evidence="1">Uncharacterized protein</fullName>
    </submittedName>
</protein>
<organism evidence="1">
    <name type="scientific">marine metagenome</name>
    <dbReference type="NCBI Taxonomy" id="408172"/>
    <lineage>
        <taxon>unclassified sequences</taxon>
        <taxon>metagenomes</taxon>
        <taxon>ecological metagenomes</taxon>
    </lineage>
</organism>
<gene>
    <name evidence="1" type="ORF">METZ01_LOCUS486943</name>
</gene>
<name>A0A383CPT6_9ZZZZ</name>
<feature type="non-terminal residue" evidence="1">
    <location>
        <position position="1"/>
    </location>
</feature>
<proteinExistence type="predicted"/>
<dbReference type="AlphaFoldDB" id="A0A383CPT6"/>
<dbReference type="EMBL" id="UINC01210567">
    <property type="protein sequence ID" value="SVE34089.1"/>
    <property type="molecule type" value="Genomic_DNA"/>
</dbReference>
<sequence>VKLEENPREIMAPIIIIPEIALVTDIRGVCNAGVTDHITK</sequence>
<reference evidence="1" key="1">
    <citation type="submission" date="2018-05" db="EMBL/GenBank/DDBJ databases">
        <authorList>
            <person name="Lanie J.A."/>
            <person name="Ng W.-L."/>
            <person name="Kazmierczak K.M."/>
            <person name="Andrzejewski T.M."/>
            <person name="Davidsen T.M."/>
            <person name="Wayne K.J."/>
            <person name="Tettelin H."/>
            <person name="Glass J.I."/>
            <person name="Rusch D."/>
            <person name="Podicherti R."/>
            <person name="Tsui H.-C.T."/>
            <person name="Winkler M.E."/>
        </authorList>
    </citation>
    <scope>NUCLEOTIDE SEQUENCE</scope>
</reference>
<accession>A0A383CPT6</accession>